<reference evidence="3 4" key="1">
    <citation type="submission" date="2017-05" db="EMBL/GenBank/DDBJ databases">
        <authorList>
            <person name="Song R."/>
            <person name="Chenine A.L."/>
            <person name="Ruprecht R.M."/>
        </authorList>
    </citation>
    <scope>NUCLEOTIDE SEQUENCE [LARGE SCALE GENOMIC DNA]</scope>
    <source>
        <strain evidence="3 4">CECT 7927</strain>
    </source>
</reference>
<dbReference type="PANTHER" id="PTHR11614">
    <property type="entry name" value="PHOSPHOLIPASE-RELATED"/>
    <property type="match status" value="1"/>
</dbReference>
<evidence type="ECO:0000259" key="1">
    <source>
        <dbReference type="Pfam" id="PF12146"/>
    </source>
</evidence>
<dbReference type="Proteomes" id="UP000196125">
    <property type="component" value="Unassembled WGS sequence"/>
</dbReference>
<dbReference type="Proteomes" id="UP001283366">
    <property type="component" value="Unassembled WGS sequence"/>
</dbReference>
<dbReference type="GO" id="GO:0016787">
    <property type="term" value="F:hydrolase activity"/>
    <property type="evidence" value="ECO:0007669"/>
    <property type="project" value="UniProtKB-KW"/>
</dbReference>
<reference evidence="2 5" key="2">
    <citation type="submission" date="2023-11" db="EMBL/GenBank/DDBJ databases">
        <title>Plant-associative lifestyle of Vibrio porteresiae and its evolutionary dynamics.</title>
        <authorList>
            <person name="Rameshkumar N."/>
            <person name="Kirti K."/>
        </authorList>
    </citation>
    <scope>NUCLEOTIDE SEQUENCE [LARGE SCALE GENOMIC DNA]</scope>
    <source>
        <strain evidence="2 5">MSSRF38</strain>
    </source>
</reference>
<accession>A0A1Y6IQC4</accession>
<gene>
    <name evidence="2" type="ORF">SBX37_11030</name>
    <name evidence="3" type="ORF">VIM7927_01061</name>
</gene>
<proteinExistence type="predicted"/>
<dbReference type="SUPFAM" id="SSF53474">
    <property type="entry name" value="alpha/beta-Hydrolases"/>
    <property type="match status" value="1"/>
</dbReference>
<dbReference type="InterPro" id="IPR051044">
    <property type="entry name" value="MAG_DAG_Lipase"/>
</dbReference>
<dbReference type="AlphaFoldDB" id="A0A1Y6IQC4"/>
<sequence length="272" mass="32102">MDIYIDTINGENIAIYEWKPEGEVRDIVYYFHGTQSYSLWFNDVANQMVKEGVYVISIDRVGCGYSPGEREHIKDIDETITLYAEFVNRYSHWDVPITFIGQSFGGAISLGVYFSNKLECVVDNIVLVTSYLGKLHRLDECVSVYNGDKTKKSLNFKTLDFTDVNRYIRFIDNDPLKWDSITNHSIYQSYLLEERYLKADINKFNLKQALYLYPELDPLVDVNYAKEIFNKIFKNRSETQSIPFDRHFVWFSSYIDEVTDRIISWIRRCDEY</sequence>
<feature type="domain" description="Serine aminopeptidase S33" evidence="1">
    <location>
        <begin position="23"/>
        <end position="247"/>
    </location>
</feature>
<dbReference type="RefSeq" id="WP_087479827.1">
    <property type="nucleotide sequence ID" value="NZ_AP024883.1"/>
</dbReference>
<name>A0A1Y6IQC4_9VIBR</name>
<protein>
    <submittedName>
        <fullName evidence="2">Alpha/beta hydrolase</fullName>
    </submittedName>
    <submittedName>
        <fullName evidence="3">Putative lysophospholipase</fullName>
    </submittedName>
</protein>
<organism evidence="3 4">
    <name type="scientific">Vibrio mangrovi</name>
    <dbReference type="NCBI Taxonomy" id="474394"/>
    <lineage>
        <taxon>Bacteria</taxon>
        <taxon>Pseudomonadati</taxon>
        <taxon>Pseudomonadota</taxon>
        <taxon>Gammaproteobacteria</taxon>
        <taxon>Vibrionales</taxon>
        <taxon>Vibrionaceae</taxon>
        <taxon>Vibrio</taxon>
    </lineage>
</organism>
<dbReference type="InterPro" id="IPR022742">
    <property type="entry name" value="Hydrolase_4"/>
</dbReference>
<keyword evidence="2" id="KW-0378">Hydrolase</keyword>
<dbReference type="EMBL" id="JAWRCO010000001">
    <property type="protein sequence ID" value="MDW6003382.1"/>
    <property type="molecule type" value="Genomic_DNA"/>
</dbReference>
<dbReference type="OrthoDB" id="8476759at2"/>
<evidence type="ECO:0000313" key="3">
    <source>
        <dbReference type="EMBL" id="SMR99828.1"/>
    </source>
</evidence>
<evidence type="ECO:0000313" key="2">
    <source>
        <dbReference type="EMBL" id="MDW6003382.1"/>
    </source>
</evidence>
<evidence type="ECO:0000313" key="4">
    <source>
        <dbReference type="Proteomes" id="UP000196125"/>
    </source>
</evidence>
<dbReference type="EMBL" id="FXXI01000001">
    <property type="protein sequence ID" value="SMR99828.1"/>
    <property type="molecule type" value="Genomic_DNA"/>
</dbReference>
<keyword evidence="5" id="KW-1185">Reference proteome</keyword>
<dbReference type="Pfam" id="PF12146">
    <property type="entry name" value="Hydrolase_4"/>
    <property type="match status" value="1"/>
</dbReference>
<evidence type="ECO:0000313" key="5">
    <source>
        <dbReference type="Proteomes" id="UP001283366"/>
    </source>
</evidence>
<dbReference type="Gene3D" id="3.40.50.1820">
    <property type="entry name" value="alpha/beta hydrolase"/>
    <property type="match status" value="1"/>
</dbReference>
<dbReference type="InterPro" id="IPR029058">
    <property type="entry name" value="AB_hydrolase_fold"/>
</dbReference>